<reference evidence="3" key="1">
    <citation type="submission" date="2022-03" db="EMBL/GenBank/DDBJ databases">
        <authorList>
            <person name="Woo C.Y."/>
        </authorList>
    </citation>
    <scope>NUCLEOTIDE SEQUENCE</scope>
    <source>
        <strain evidence="3">CYS-01</strain>
    </source>
</reference>
<comment type="caution">
    <text evidence="3">The sequence shown here is derived from an EMBL/GenBank/DDBJ whole genome shotgun (WGS) entry which is preliminary data.</text>
</comment>
<dbReference type="RefSeq" id="WP_243363280.1">
    <property type="nucleotide sequence ID" value="NZ_JALGBH010000002.1"/>
</dbReference>
<name>A0ABT0A042_9SPHI</name>
<gene>
    <name evidence="3" type="ORF">MMF97_14525</name>
</gene>
<feature type="region of interest" description="Disordered" evidence="1">
    <location>
        <begin position="60"/>
        <end position="170"/>
    </location>
</feature>
<feature type="compositionally biased region" description="Polar residues" evidence="1">
    <location>
        <begin position="84"/>
        <end position="126"/>
    </location>
</feature>
<feature type="transmembrane region" description="Helical" evidence="2">
    <location>
        <begin position="14"/>
        <end position="36"/>
    </location>
</feature>
<evidence type="ECO:0000313" key="4">
    <source>
        <dbReference type="Proteomes" id="UP001165460"/>
    </source>
</evidence>
<evidence type="ECO:0000256" key="1">
    <source>
        <dbReference type="SAM" id="MobiDB-lite"/>
    </source>
</evidence>
<proteinExistence type="predicted"/>
<evidence type="ECO:0000313" key="3">
    <source>
        <dbReference type="EMBL" id="MCJ0743931.1"/>
    </source>
</evidence>
<dbReference type="Proteomes" id="UP001165460">
    <property type="component" value="Unassembled WGS sequence"/>
</dbReference>
<organism evidence="3 4">
    <name type="scientific">Pedobacter montanisoli</name>
    <dbReference type="NCBI Taxonomy" id="2923277"/>
    <lineage>
        <taxon>Bacteria</taxon>
        <taxon>Pseudomonadati</taxon>
        <taxon>Bacteroidota</taxon>
        <taxon>Sphingobacteriia</taxon>
        <taxon>Sphingobacteriales</taxon>
        <taxon>Sphingobacteriaceae</taxon>
        <taxon>Pedobacter</taxon>
    </lineage>
</organism>
<keyword evidence="2" id="KW-1133">Transmembrane helix</keyword>
<keyword evidence="2" id="KW-0472">Membrane</keyword>
<keyword evidence="2" id="KW-0812">Transmembrane</keyword>
<evidence type="ECO:0000256" key="2">
    <source>
        <dbReference type="SAM" id="Phobius"/>
    </source>
</evidence>
<protein>
    <submittedName>
        <fullName evidence="3">Energy transducer TonB</fullName>
    </submittedName>
</protein>
<keyword evidence="4" id="KW-1185">Reference proteome</keyword>
<sequence length="271" mass="28858">MAAHNEENNYPKALAISTGIMAVFIGLSFFWVIGAFQPPEELGMGGMVVNYGTSVEGMGTDYTSIEEPSTAPDANNKKPDKITPEQTVKESTSSQFTDKDIATQNTEEAVNVNTKAAKSTSANNTNKENKPAEPAINPNALYKGNKNNATGGGDGTGTVPGNQGDPDGDPLTPFYGDGGSGFGNKPLPLNHFKNLVKPEDNGQETGTIMVRIRVNKQGRIIEATAGAKGTTFSNSTLFRKCEDAMLNAQLNAISNGPDVRVFYVPFKFKVK</sequence>
<accession>A0ABT0A042</accession>
<dbReference type="EMBL" id="JALGBH010000002">
    <property type="protein sequence ID" value="MCJ0743931.1"/>
    <property type="molecule type" value="Genomic_DNA"/>
</dbReference>